<evidence type="ECO:0000313" key="5">
    <source>
        <dbReference type="Proteomes" id="UP001597114"/>
    </source>
</evidence>
<sequence length="264" mass="26585">MARHILITGAAGGLGSAISERFAAAGDRITGVDAREASLRDRVDALATAHGVAVDAITADLSDPAAGAVVDEAWERSGPVDVLVNAAGIWPATPLLEMTAPMWDHVLAINTRAPMLTTVALGRLAVAAGRPASVVNIASGAAIRARPGAAHYCTSKAALEMLTRSCAVELGAQSIRVNAVSPGFVAGSSQDVNPVTEEYAAAVSTNVLGRAGQPHDVAAAVFFLASPEAAWTTGAVLRVDGGSSAGNPALPLHWTGTTSAQSPG</sequence>
<evidence type="ECO:0000256" key="2">
    <source>
        <dbReference type="ARBA" id="ARBA00023002"/>
    </source>
</evidence>
<dbReference type="PRINTS" id="PR00081">
    <property type="entry name" value="GDHRDH"/>
</dbReference>
<keyword evidence="5" id="KW-1185">Reference proteome</keyword>
<dbReference type="SMART" id="SM00822">
    <property type="entry name" value="PKS_KR"/>
    <property type="match status" value="1"/>
</dbReference>
<protein>
    <submittedName>
        <fullName evidence="4">SDR family NAD(P)-dependent oxidoreductase</fullName>
        <ecNumber evidence="4">1.1.1.-</ecNumber>
    </submittedName>
</protein>
<feature type="domain" description="Ketoreductase" evidence="3">
    <location>
        <begin position="3"/>
        <end position="185"/>
    </location>
</feature>
<dbReference type="PRINTS" id="PR00080">
    <property type="entry name" value="SDRFAMILY"/>
</dbReference>
<dbReference type="RefSeq" id="WP_344723443.1">
    <property type="nucleotide sequence ID" value="NZ_BAAAUS010000020.1"/>
</dbReference>
<dbReference type="InterPro" id="IPR002347">
    <property type="entry name" value="SDR_fam"/>
</dbReference>
<comment type="similarity">
    <text evidence="1">Belongs to the short-chain dehydrogenases/reductases (SDR) family.</text>
</comment>
<comment type="caution">
    <text evidence="4">The sequence shown here is derived from an EMBL/GenBank/DDBJ whole genome shotgun (WGS) entry which is preliminary data.</text>
</comment>
<dbReference type="PANTHER" id="PTHR43639:SF1">
    <property type="entry name" value="SHORT-CHAIN DEHYDROGENASE_REDUCTASE FAMILY PROTEIN"/>
    <property type="match status" value="1"/>
</dbReference>
<evidence type="ECO:0000256" key="1">
    <source>
        <dbReference type="ARBA" id="ARBA00006484"/>
    </source>
</evidence>
<keyword evidence="2 4" id="KW-0560">Oxidoreductase</keyword>
<accession>A0ABW4FDK7</accession>
<dbReference type="EMBL" id="JBHUCO010000094">
    <property type="protein sequence ID" value="MFD1524649.1"/>
    <property type="molecule type" value="Genomic_DNA"/>
</dbReference>
<dbReference type="Gene3D" id="3.40.50.720">
    <property type="entry name" value="NAD(P)-binding Rossmann-like Domain"/>
    <property type="match status" value="1"/>
</dbReference>
<dbReference type="CDD" id="cd05233">
    <property type="entry name" value="SDR_c"/>
    <property type="match status" value="1"/>
</dbReference>
<gene>
    <name evidence="4" type="ORF">ACFSJD_44705</name>
</gene>
<dbReference type="GO" id="GO:0016491">
    <property type="term" value="F:oxidoreductase activity"/>
    <property type="evidence" value="ECO:0007669"/>
    <property type="project" value="UniProtKB-KW"/>
</dbReference>
<dbReference type="InterPro" id="IPR057326">
    <property type="entry name" value="KR_dom"/>
</dbReference>
<name>A0ABW4FDK7_9PSEU</name>
<dbReference type="Pfam" id="PF13561">
    <property type="entry name" value="adh_short_C2"/>
    <property type="match status" value="1"/>
</dbReference>
<dbReference type="EC" id="1.1.1.-" evidence="4"/>
<dbReference type="InterPro" id="IPR036291">
    <property type="entry name" value="NAD(P)-bd_dom_sf"/>
</dbReference>
<organism evidence="4 5">
    <name type="scientific">Pseudonocardia yunnanensis</name>
    <dbReference type="NCBI Taxonomy" id="58107"/>
    <lineage>
        <taxon>Bacteria</taxon>
        <taxon>Bacillati</taxon>
        <taxon>Actinomycetota</taxon>
        <taxon>Actinomycetes</taxon>
        <taxon>Pseudonocardiales</taxon>
        <taxon>Pseudonocardiaceae</taxon>
        <taxon>Pseudonocardia</taxon>
    </lineage>
</organism>
<dbReference type="PANTHER" id="PTHR43639">
    <property type="entry name" value="OXIDOREDUCTASE, SHORT-CHAIN DEHYDROGENASE/REDUCTASE FAMILY (AFU_ORTHOLOGUE AFUA_5G02870)"/>
    <property type="match status" value="1"/>
</dbReference>
<dbReference type="SUPFAM" id="SSF51735">
    <property type="entry name" value="NAD(P)-binding Rossmann-fold domains"/>
    <property type="match status" value="1"/>
</dbReference>
<reference evidence="5" key="1">
    <citation type="journal article" date="2019" name="Int. J. Syst. Evol. Microbiol.">
        <title>The Global Catalogue of Microorganisms (GCM) 10K type strain sequencing project: providing services to taxonomists for standard genome sequencing and annotation.</title>
        <authorList>
            <consortium name="The Broad Institute Genomics Platform"/>
            <consortium name="The Broad Institute Genome Sequencing Center for Infectious Disease"/>
            <person name="Wu L."/>
            <person name="Ma J."/>
        </authorList>
    </citation>
    <scope>NUCLEOTIDE SEQUENCE [LARGE SCALE GENOMIC DNA]</scope>
    <source>
        <strain evidence="5">CCM 7043</strain>
    </source>
</reference>
<dbReference type="Proteomes" id="UP001597114">
    <property type="component" value="Unassembled WGS sequence"/>
</dbReference>
<proteinExistence type="inferred from homology"/>
<evidence type="ECO:0000259" key="3">
    <source>
        <dbReference type="SMART" id="SM00822"/>
    </source>
</evidence>
<evidence type="ECO:0000313" key="4">
    <source>
        <dbReference type="EMBL" id="MFD1524649.1"/>
    </source>
</evidence>